<dbReference type="PRINTS" id="PR00379">
    <property type="entry name" value="INTEIN"/>
</dbReference>
<feature type="domain" description="DOD-type homing endonuclease" evidence="1">
    <location>
        <begin position="78"/>
        <end position="212"/>
    </location>
</feature>
<dbReference type="InterPro" id="IPR006142">
    <property type="entry name" value="INTEIN"/>
</dbReference>
<dbReference type="EMBL" id="BK015689">
    <property type="protein sequence ID" value="DAE19904.1"/>
    <property type="molecule type" value="Genomic_DNA"/>
</dbReference>
<dbReference type="GO" id="GO:0004519">
    <property type="term" value="F:endonuclease activity"/>
    <property type="evidence" value="ECO:0007669"/>
    <property type="project" value="InterPro"/>
</dbReference>
<dbReference type="InterPro" id="IPR004860">
    <property type="entry name" value="LAGLIDADG_dom"/>
</dbReference>
<dbReference type="Gene3D" id="3.10.28.10">
    <property type="entry name" value="Homing endonucleases"/>
    <property type="match status" value="1"/>
</dbReference>
<evidence type="ECO:0000259" key="1">
    <source>
        <dbReference type="PROSITE" id="PS50819"/>
    </source>
</evidence>
<organism evidence="2">
    <name type="scientific">CrAss-like virus sp. ctYsL76</name>
    <dbReference type="NCBI Taxonomy" id="2826826"/>
    <lineage>
        <taxon>Viruses</taxon>
        <taxon>Duplodnaviria</taxon>
        <taxon>Heunggongvirae</taxon>
        <taxon>Uroviricota</taxon>
        <taxon>Caudoviricetes</taxon>
        <taxon>Crassvirales</taxon>
    </lineage>
</organism>
<reference evidence="2" key="1">
    <citation type="journal article" date="2021" name="Proc. Natl. Acad. Sci. U.S.A.">
        <title>A Catalog of Tens of Thousands of Viruses from Human Metagenomes Reveals Hidden Associations with Chronic Diseases.</title>
        <authorList>
            <person name="Tisza M.J."/>
            <person name="Buck C.B."/>
        </authorList>
    </citation>
    <scope>NUCLEOTIDE SEQUENCE</scope>
    <source>
        <strain evidence="2">CtYsL76</strain>
    </source>
</reference>
<dbReference type="SUPFAM" id="SSF55608">
    <property type="entry name" value="Homing endonucleases"/>
    <property type="match status" value="2"/>
</dbReference>
<dbReference type="InterPro" id="IPR004042">
    <property type="entry name" value="Intein_endonuc_central"/>
</dbReference>
<accession>A0A8S5QLF1</accession>
<dbReference type="PROSITE" id="PS50819">
    <property type="entry name" value="INTEIN_ENDONUCLEASE"/>
    <property type="match status" value="1"/>
</dbReference>
<dbReference type="InterPro" id="IPR027434">
    <property type="entry name" value="Homing_endonucl"/>
</dbReference>
<name>A0A8S5QLF1_9CAUD</name>
<proteinExistence type="predicted"/>
<dbReference type="GO" id="GO:0016539">
    <property type="term" value="P:intein-mediated protein splicing"/>
    <property type="evidence" value="ECO:0007669"/>
    <property type="project" value="InterPro"/>
</dbReference>
<protein>
    <submittedName>
        <fullName evidence="2">LAGLIDADG-like domain</fullName>
    </submittedName>
</protein>
<sequence length="265" mass="31116">MKPKQLKYTEQEIKKFGEYYKLGNSLKETSKHFNVNYHTLKQNLIRFGYRVPVKKLNNQRVKNITYFDTIDTHEKAYFLGLLFADGYVAKTPYGVNVGIALQLQDKYILEYLKKKLNISNKISDYKNSSKLSVTCQHMYDKLISLGIKENKSHLDYKIPNINKKFINSFILGYFNGDGCITIKATGYSVVSICCNSKVFLEDIQQYLKNIGIITRTIVTEKRTNNDLFVLYLSKRENQLKFMNLIYKNSKIFLHRKYRKFLQIPS</sequence>
<evidence type="ECO:0000313" key="2">
    <source>
        <dbReference type="EMBL" id="DAE19904.1"/>
    </source>
</evidence>
<dbReference type="Pfam" id="PF14528">
    <property type="entry name" value="LAGLIDADG_3"/>
    <property type="match status" value="1"/>
</dbReference>